<dbReference type="AlphaFoldDB" id="A0A9N9L5I1"/>
<evidence type="ECO:0000256" key="2">
    <source>
        <dbReference type="SAM" id="MobiDB-lite"/>
    </source>
</evidence>
<evidence type="ECO:0000256" key="1">
    <source>
        <dbReference type="SAM" id="Coils"/>
    </source>
</evidence>
<evidence type="ECO:0000313" key="4">
    <source>
        <dbReference type="EMBL" id="CAG8958936.1"/>
    </source>
</evidence>
<reference evidence="4" key="1">
    <citation type="submission" date="2021-07" db="EMBL/GenBank/DDBJ databases">
        <authorList>
            <person name="Durling M."/>
        </authorList>
    </citation>
    <scope>NUCLEOTIDE SEQUENCE</scope>
</reference>
<proteinExistence type="predicted"/>
<dbReference type="InterPro" id="IPR019349">
    <property type="entry name" value="Ribosomal_mS35_mit"/>
</dbReference>
<feature type="compositionally biased region" description="Polar residues" evidence="2">
    <location>
        <begin position="28"/>
        <end position="46"/>
    </location>
</feature>
<dbReference type="GO" id="GO:0005763">
    <property type="term" value="C:mitochondrial small ribosomal subunit"/>
    <property type="evidence" value="ECO:0007669"/>
    <property type="project" value="TreeGrafter"/>
</dbReference>
<feature type="domain" description="Small ribosomal subunit protein mS35 mitochondrial conserved" evidence="3">
    <location>
        <begin position="161"/>
        <end position="280"/>
    </location>
</feature>
<dbReference type="EMBL" id="CAJVRL010000086">
    <property type="protein sequence ID" value="CAG8958936.1"/>
    <property type="molecule type" value="Genomic_DNA"/>
</dbReference>
<comment type="caution">
    <text evidence="4">The sequence shown here is derived from an EMBL/GenBank/DDBJ whole genome shotgun (WGS) entry which is preliminary data.</text>
</comment>
<dbReference type="OrthoDB" id="283424at2759"/>
<dbReference type="GO" id="GO:0032543">
    <property type="term" value="P:mitochondrial translation"/>
    <property type="evidence" value="ECO:0007669"/>
    <property type="project" value="InterPro"/>
</dbReference>
<accession>A0A9N9L5I1</accession>
<dbReference type="Pfam" id="PF10213">
    <property type="entry name" value="MRP-S28"/>
    <property type="match status" value="1"/>
</dbReference>
<keyword evidence="1" id="KW-0175">Coiled coil</keyword>
<protein>
    <recommendedName>
        <fullName evidence="3">Small ribosomal subunit protein mS35 mitochondrial conserved domain-containing protein</fullName>
    </recommendedName>
</protein>
<feature type="coiled-coil region" evidence="1">
    <location>
        <begin position="55"/>
        <end position="82"/>
    </location>
</feature>
<gene>
    <name evidence="4" type="ORF">HYFRA_00012933</name>
</gene>
<dbReference type="InterPro" id="IPR039848">
    <property type="entry name" value="Ribosomal_mS35_mt"/>
</dbReference>
<dbReference type="Proteomes" id="UP000696280">
    <property type="component" value="Unassembled WGS sequence"/>
</dbReference>
<feature type="region of interest" description="Disordered" evidence="2">
    <location>
        <begin position="27"/>
        <end position="46"/>
    </location>
</feature>
<evidence type="ECO:0000259" key="3">
    <source>
        <dbReference type="Pfam" id="PF10213"/>
    </source>
</evidence>
<evidence type="ECO:0000313" key="5">
    <source>
        <dbReference type="Proteomes" id="UP000696280"/>
    </source>
</evidence>
<dbReference type="GO" id="GO:0003735">
    <property type="term" value="F:structural constituent of ribosome"/>
    <property type="evidence" value="ECO:0007669"/>
    <property type="project" value="InterPro"/>
</dbReference>
<sequence length="352" mass="40375">MATAIHGLRLTARNFARASFSQRHAMRTNAQPRGFSTTQWNQTPSDTTSAMKKAQEASGVNLKKLEAELKESRKEIEEFLEADVDFGPSPPDLAFRGRKLKETFLNMGEQEPFEEDMFIEDDEDDISSIAHGELEQHREFRHYARLAAWEMPMLSKLAKPFEVPGADMPLRFRYTTYMGESHPAEKKVVLEFSPLDMPDLTDLQRDKMRKLLGTRYNPELDTVRMSCEMFETQAQNKRYLGDLVDSLLAEARDPTDTFADVPLDTRHHHFKPKLRFPKEWVMTEERQNALEDHRQKQISKDQELELQGQLVDGVKQITEALAAKPVETVIPEMVTAKRGARAGGGKRLAVRR</sequence>
<dbReference type="PANTHER" id="PTHR13490">
    <property type="entry name" value="MITOCHONDRIAL 28S RIBOSOMAL PROTEIN S28"/>
    <property type="match status" value="1"/>
</dbReference>
<dbReference type="PANTHER" id="PTHR13490:SF0">
    <property type="entry name" value="SMALL RIBOSOMAL SUBUNIT PROTEIN MS35"/>
    <property type="match status" value="1"/>
</dbReference>
<organism evidence="4 5">
    <name type="scientific">Hymenoscyphus fraxineus</name>
    <dbReference type="NCBI Taxonomy" id="746836"/>
    <lineage>
        <taxon>Eukaryota</taxon>
        <taxon>Fungi</taxon>
        <taxon>Dikarya</taxon>
        <taxon>Ascomycota</taxon>
        <taxon>Pezizomycotina</taxon>
        <taxon>Leotiomycetes</taxon>
        <taxon>Helotiales</taxon>
        <taxon>Helotiaceae</taxon>
        <taxon>Hymenoscyphus</taxon>
    </lineage>
</organism>
<name>A0A9N9L5I1_9HELO</name>
<keyword evidence="5" id="KW-1185">Reference proteome</keyword>